<keyword evidence="3" id="KW-1185">Reference proteome</keyword>
<name>A0A3D9ZS02_9ACTN</name>
<feature type="domain" description="Enoyl reductase (ER)" evidence="1">
    <location>
        <begin position="10"/>
        <end position="311"/>
    </location>
</feature>
<proteinExistence type="predicted"/>
<dbReference type="InterPro" id="IPR002364">
    <property type="entry name" value="Quin_OxRdtase/zeta-crystal_CS"/>
</dbReference>
<gene>
    <name evidence="2" type="ORF">DFJ67_6042</name>
</gene>
<dbReference type="Gene3D" id="3.40.50.720">
    <property type="entry name" value="NAD(P)-binding Rossmann-like Domain"/>
    <property type="match status" value="1"/>
</dbReference>
<dbReference type="PANTHER" id="PTHR44013:SF1">
    <property type="entry name" value="ZINC-TYPE ALCOHOL DEHYDROGENASE-LIKE PROTEIN C16A3.02C"/>
    <property type="match status" value="1"/>
</dbReference>
<dbReference type="RefSeq" id="WP_116071207.1">
    <property type="nucleotide sequence ID" value="NZ_BONB01000056.1"/>
</dbReference>
<sequence>MKALVYDAYGPPDVLRFEEVDRPVPRADEVLVQVHAVSVNASDWETLVGSPAYSRIGGLRRPRIRTLGSDIAGRVEAVGPDVTRLKVGDEVFGDNLDRKGGFAEYAIAREKVLAVKPPGLSFEEASAMPQSAVIALQGIRGAVRPGQHVLINGAGGGTGAYAIQLAKLDGAEVTGVDNAAKLDFMRAVGAEHVVDYTRTDFTRAGKRYDLVLDLAGHHSVLAHRRALARRGRYRWVGGSVGTLFQVLIAGPLVGGQRLLVVRPNTTDLLTMASLCTAGTLVTHIDRRFPLDETPAALRHVGEGRALGKVVVTVR</sequence>
<dbReference type="InterPro" id="IPR052733">
    <property type="entry name" value="Chloroplast_QOR"/>
</dbReference>
<dbReference type="InterPro" id="IPR020843">
    <property type="entry name" value="ER"/>
</dbReference>
<protein>
    <submittedName>
        <fullName evidence="2">NADPH:quinone reductase-like Zn-dependent oxidoreductase</fullName>
    </submittedName>
</protein>
<dbReference type="EMBL" id="QUMQ01000001">
    <property type="protein sequence ID" value="REF99995.1"/>
    <property type="molecule type" value="Genomic_DNA"/>
</dbReference>
<organism evidence="2 3">
    <name type="scientific">Asanoa ferruginea</name>
    <dbReference type="NCBI Taxonomy" id="53367"/>
    <lineage>
        <taxon>Bacteria</taxon>
        <taxon>Bacillati</taxon>
        <taxon>Actinomycetota</taxon>
        <taxon>Actinomycetes</taxon>
        <taxon>Micromonosporales</taxon>
        <taxon>Micromonosporaceae</taxon>
        <taxon>Asanoa</taxon>
    </lineage>
</organism>
<evidence type="ECO:0000313" key="2">
    <source>
        <dbReference type="EMBL" id="REF99995.1"/>
    </source>
</evidence>
<dbReference type="PROSITE" id="PS01162">
    <property type="entry name" value="QOR_ZETA_CRYSTAL"/>
    <property type="match status" value="1"/>
</dbReference>
<dbReference type="Proteomes" id="UP000256913">
    <property type="component" value="Unassembled WGS sequence"/>
</dbReference>
<dbReference type="AlphaFoldDB" id="A0A3D9ZS02"/>
<dbReference type="SMART" id="SM00829">
    <property type="entry name" value="PKS_ER"/>
    <property type="match status" value="1"/>
</dbReference>
<dbReference type="SUPFAM" id="SSF51735">
    <property type="entry name" value="NAD(P)-binding Rossmann-fold domains"/>
    <property type="match status" value="1"/>
</dbReference>
<dbReference type="Pfam" id="PF08240">
    <property type="entry name" value="ADH_N"/>
    <property type="match status" value="1"/>
</dbReference>
<evidence type="ECO:0000313" key="3">
    <source>
        <dbReference type="Proteomes" id="UP000256913"/>
    </source>
</evidence>
<dbReference type="InterPro" id="IPR013154">
    <property type="entry name" value="ADH-like_N"/>
</dbReference>
<dbReference type="Gene3D" id="3.90.180.10">
    <property type="entry name" value="Medium-chain alcohol dehydrogenases, catalytic domain"/>
    <property type="match status" value="1"/>
</dbReference>
<dbReference type="GO" id="GO:0008270">
    <property type="term" value="F:zinc ion binding"/>
    <property type="evidence" value="ECO:0007669"/>
    <property type="project" value="InterPro"/>
</dbReference>
<dbReference type="PANTHER" id="PTHR44013">
    <property type="entry name" value="ZINC-TYPE ALCOHOL DEHYDROGENASE-LIKE PROTEIN C16A3.02C"/>
    <property type="match status" value="1"/>
</dbReference>
<dbReference type="GO" id="GO:0016491">
    <property type="term" value="F:oxidoreductase activity"/>
    <property type="evidence" value="ECO:0007669"/>
    <property type="project" value="InterPro"/>
</dbReference>
<dbReference type="OrthoDB" id="3727682at2"/>
<dbReference type="SUPFAM" id="SSF50129">
    <property type="entry name" value="GroES-like"/>
    <property type="match status" value="1"/>
</dbReference>
<dbReference type="CDD" id="cd08267">
    <property type="entry name" value="MDR1"/>
    <property type="match status" value="1"/>
</dbReference>
<dbReference type="InterPro" id="IPR036291">
    <property type="entry name" value="NAD(P)-bd_dom_sf"/>
</dbReference>
<dbReference type="InterPro" id="IPR011032">
    <property type="entry name" value="GroES-like_sf"/>
</dbReference>
<accession>A0A3D9ZS02</accession>
<comment type="caution">
    <text evidence="2">The sequence shown here is derived from an EMBL/GenBank/DDBJ whole genome shotgun (WGS) entry which is preliminary data.</text>
</comment>
<evidence type="ECO:0000259" key="1">
    <source>
        <dbReference type="SMART" id="SM00829"/>
    </source>
</evidence>
<reference evidence="2 3" key="1">
    <citation type="submission" date="2018-08" db="EMBL/GenBank/DDBJ databases">
        <title>Sequencing the genomes of 1000 actinobacteria strains.</title>
        <authorList>
            <person name="Klenk H.-P."/>
        </authorList>
    </citation>
    <scope>NUCLEOTIDE SEQUENCE [LARGE SCALE GENOMIC DNA]</scope>
    <source>
        <strain evidence="2 3">DSM 44099</strain>
    </source>
</reference>
<dbReference type="Pfam" id="PF13602">
    <property type="entry name" value="ADH_zinc_N_2"/>
    <property type="match status" value="1"/>
</dbReference>